<dbReference type="AlphaFoldDB" id="A0A4R3NAC3"/>
<organism evidence="1 2">
    <name type="scientific">Thiobaca trueperi</name>
    <dbReference type="NCBI Taxonomy" id="127458"/>
    <lineage>
        <taxon>Bacteria</taxon>
        <taxon>Pseudomonadati</taxon>
        <taxon>Pseudomonadota</taxon>
        <taxon>Gammaproteobacteria</taxon>
        <taxon>Chromatiales</taxon>
        <taxon>Chromatiaceae</taxon>
        <taxon>Thiobaca</taxon>
    </lineage>
</organism>
<protein>
    <submittedName>
        <fullName evidence="1">Uncharacterized protein</fullName>
    </submittedName>
</protein>
<evidence type="ECO:0000313" key="2">
    <source>
        <dbReference type="Proteomes" id="UP000295717"/>
    </source>
</evidence>
<accession>A0A4R3NAC3</accession>
<dbReference type="RefSeq" id="WP_132975253.1">
    <property type="nucleotide sequence ID" value="NZ_SMAO01000001.1"/>
</dbReference>
<dbReference type="Proteomes" id="UP000295717">
    <property type="component" value="Unassembled WGS sequence"/>
</dbReference>
<sequence>MATMDLECIRAALRERNHRNLERVQALELRMRENGRLTRDESITLIDALEAANAASPMRNRIRPSGCWRGEFC</sequence>
<keyword evidence="2" id="KW-1185">Reference proteome</keyword>
<proteinExistence type="predicted"/>
<comment type="caution">
    <text evidence="1">The sequence shown here is derived from an EMBL/GenBank/DDBJ whole genome shotgun (WGS) entry which is preliminary data.</text>
</comment>
<name>A0A4R3NAC3_9GAMM</name>
<evidence type="ECO:0000313" key="1">
    <source>
        <dbReference type="EMBL" id="TCT24113.1"/>
    </source>
</evidence>
<dbReference type="EMBL" id="SMAO01000001">
    <property type="protein sequence ID" value="TCT24113.1"/>
    <property type="molecule type" value="Genomic_DNA"/>
</dbReference>
<reference evidence="1 2" key="1">
    <citation type="submission" date="2019-03" db="EMBL/GenBank/DDBJ databases">
        <title>Genomic Encyclopedia of Type Strains, Phase IV (KMG-IV): sequencing the most valuable type-strain genomes for metagenomic binning, comparative biology and taxonomic classification.</title>
        <authorList>
            <person name="Goeker M."/>
        </authorList>
    </citation>
    <scope>NUCLEOTIDE SEQUENCE [LARGE SCALE GENOMIC DNA]</scope>
    <source>
        <strain evidence="1 2">DSM 13587</strain>
    </source>
</reference>
<gene>
    <name evidence="1" type="ORF">EDC35_101433</name>
</gene>